<feature type="transmembrane region" description="Helical" evidence="1">
    <location>
        <begin position="178"/>
        <end position="196"/>
    </location>
</feature>
<evidence type="ECO:0000256" key="1">
    <source>
        <dbReference type="SAM" id="Phobius"/>
    </source>
</evidence>
<dbReference type="EMBL" id="LT719092">
    <property type="protein sequence ID" value="SJK84064.1"/>
    <property type="molecule type" value="Genomic_DNA"/>
</dbReference>
<feature type="transmembrane region" description="Helical" evidence="1">
    <location>
        <begin position="208"/>
        <end position="228"/>
    </location>
</feature>
<dbReference type="GO" id="GO:0005886">
    <property type="term" value="C:plasma membrane"/>
    <property type="evidence" value="ECO:0007669"/>
    <property type="project" value="UniProtKB-SubCell"/>
</dbReference>
<dbReference type="GO" id="GO:0140359">
    <property type="term" value="F:ABC-type transporter activity"/>
    <property type="evidence" value="ECO:0007669"/>
    <property type="project" value="InterPro"/>
</dbReference>
<dbReference type="Proteomes" id="UP000187822">
    <property type="component" value="Chromosome I"/>
</dbReference>
<dbReference type="Pfam" id="PF13346">
    <property type="entry name" value="ABC2_membrane_5"/>
    <property type="match status" value="1"/>
</dbReference>
<protein>
    <submittedName>
        <fullName evidence="2">ABC2-1 family ABC transporter permease</fullName>
    </submittedName>
</protein>
<reference evidence="4" key="2">
    <citation type="submission" date="2016-06" db="EMBL/GenBank/DDBJ databases">
        <authorList>
            <person name="Toshchakov V.S."/>
        </authorList>
    </citation>
    <scope>NUCLEOTIDE SEQUENCE [LARGE SCALE GENOMIC DNA]</scope>
    <source>
        <strain>PM4 (JCM 30641</strain>
        <strain evidence="4">\VKM B-2940)</strain>
    </source>
</reference>
<dbReference type="RefSeq" id="WP_077075835.1">
    <property type="nucleotide sequence ID" value="NZ_LT671858.1"/>
</dbReference>
<accession>A0A1N5SF73</accession>
<dbReference type="EMBL" id="LT671858">
    <property type="protein sequence ID" value="SIM34705.1"/>
    <property type="molecule type" value="Genomic_DNA"/>
</dbReference>
<dbReference type="Proteomes" id="UP000195607">
    <property type="component" value="Chromosome I"/>
</dbReference>
<feature type="transmembrane region" description="Helical" evidence="1">
    <location>
        <begin position="65"/>
        <end position="85"/>
    </location>
</feature>
<evidence type="ECO:0000313" key="5">
    <source>
        <dbReference type="Proteomes" id="UP000195607"/>
    </source>
</evidence>
<keyword evidence="1" id="KW-0472">Membrane</keyword>
<dbReference type="STRING" id="1673428.CPM_0170"/>
<keyword evidence="1" id="KW-0812">Transmembrane</keyword>
<proteinExistence type="predicted"/>
<gene>
    <name evidence="3" type="ORF">CPM_0170</name>
    <name evidence="2" type="ORF">CSP5_0204</name>
</gene>
<feature type="transmembrane region" description="Helical" evidence="1">
    <location>
        <begin position="117"/>
        <end position="138"/>
    </location>
</feature>
<reference evidence="3" key="3">
    <citation type="submission" date="2016-06" db="EMBL/GenBank/DDBJ databases">
        <authorList>
            <person name="Olsen C.W."/>
            <person name="Carey S."/>
            <person name="Hinshaw L."/>
            <person name="Karasin A.I."/>
        </authorList>
    </citation>
    <scope>NUCLEOTIDE SEQUENCE [LARGE SCALE GENOMIC DNA]</scope>
    <source>
        <strain evidence="3">PM4</strain>
    </source>
</reference>
<sequence>MEKETMAWDLKSTFILMKYQMLFYLKTRRFLTMLILVILIVALTVGIDLHVGVSTIRTEYVTSAAFLSSGLSFVAISIAILAGFYGGDATSIETGTNSGYFIMVQPVRKSSILMGRYLGAFILAAGTLLIEFVAVGGMSQYIFGNINNNFWLAIGESLFILMAFLALAFLFSSIFKNPLIGILFSILAFVLIMPIIDEVISIENIEPWFNLYYATSIIPAVFGPITHVTSLKRGPFTIKTFTPYVWEANYITLIYLVISLGLSYIIFRRKEVKPQ</sequence>
<organism evidence="2 5">
    <name type="scientific">Cuniculiplasma divulgatum</name>
    <dbReference type="NCBI Taxonomy" id="1673428"/>
    <lineage>
        <taxon>Archaea</taxon>
        <taxon>Methanobacteriati</taxon>
        <taxon>Thermoplasmatota</taxon>
        <taxon>Thermoplasmata</taxon>
        <taxon>Thermoplasmatales</taxon>
        <taxon>Cuniculiplasmataceae</taxon>
        <taxon>Cuniculiplasma</taxon>
    </lineage>
</organism>
<feature type="transmembrane region" description="Helical" evidence="1">
    <location>
        <begin position="248"/>
        <end position="267"/>
    </location>
</feature>
<dbReference type="GeneID" id="41587508"/>
<evidence type="ECO:0000313" key="2">
    <source>
        <dbReference type="EMBL" id="SIM34705.1"/>
    </source>
</evidence>
<evidence type="ECO:0000313" key="4">
    <source>
        <dbReference type="Proteomes" id="UP000187822"/>
    </source>
</evidence>
<name>A0A1N5SF73_9ARCH</name>
<feature type="transmembrane region" description="Helical" evidence="1">
    <location>
        <begin position="150"/>
        <end position="172"/>
    </location>
</feature>
<evidence type="ECO:0000313" key="3">
    <source>
        <dbReference type="EMBL" id="SJK84064.1"/>
    </source>
</evidence>
<reference evidence="2 5" key="1">
    <citation type="submission" date="2016-04" db="EMBL/GenBank/DDBJ databases">
        <authorList>
            <person name="Evans L.H."/>
            <person name="Alamgir A."/>
            <person name="Owens N."/>
            <person name="Weber N.D."/>
            <person name="Virtaneva K."/>
            <person name="Barbian K."/>
            <person name="Babar A."/>
            <person name="Rosenke K."/>
        </authorList>
    </citation>
    <scope>NUCLEOTIDE SEQUENCE [LARGE SCALE GENOMIC DNA]</scope>
    <source>
        <strain evidence="2">S5</strain>
        <strain evidence="5">S5(T) (JCM 30642 \VKM B-2941)</strain>
    </source>
</reference>
<keyword evidence="4" id="KW-1185">Reference proteome</keyword>
<keyword evidence="1" id="KW-1133">Transmembrane helix</keyword>
<dbReference type="KEGG" id="cdiv:CPM_0170"/>
<dbReference type="AlphaFoldDB" id="A0A1N5SF73"/>
<dbReference type="InterPro" id="IPR025699">
    <property type="entry name" value="ABC2_memb-like"/>
</dbReference>
<feature type="transmembrane region" description="Helical" evidence="1">
    <location>
        <begin position="30"/>
        <end position="53"/>
    </location>
</feature>
<dbReference type="PANTHER" id="PTHR43471">
    <property type="entry name" value="ABC TRANSPORTER PERMEASE"/>
    <property type="match status" value="1"/>
</dbReference>